<name>A0A9X0BHC8_9EURO</name>
<feature type="domain" description="Alcohol dehydrogenase-like N-terminal" evidence="5">
    <location>
        <begin position="396"/>
        <end position="512"/>
    </location>
</feature>
<dbReference type="PRINTS" id="PR00081">
    <property type="entry name" value="GDHRDH"/>
</dbReference>
<dbReference type="InterPro" id="IPR002347">
    <property type="entry name" value="SDR_fam"/>
</dbReference>
<keyword evidence="3" id="KW-0521">NADP</keyword>
<gene>
    <name evidence="6" type="ORF">N7530_011277</name>
</gene>
<dbReference type="EMBL" id="JAPWDO010000008">
    <property type="protein sequence ID" value="KAJ5459333.1"/>
    <property type="molecule type" value="Genomic_DNA"/>
</dbReference>
<dbReference type="Pfam" id="PF00106">
    <property type="entry name" value="adh_short"/>
    <property type="match status" value="1"/>
</dbReference>
<evidence type="ECO:0000313" key="6">
    <source>
        <dbReference type="EMBL" id="KAJ5459333.1"/>
    </source>
</evidence>
<dbReference type="AlphaFoldDB" id="A0A9X0BHC8"/>
<dbReference type="Pfam" id="PF08240">
    <property type="entry name" value="ADH_N"/>
    <property type="match status" value="1"/>
</dbReference>
<keyword evidence="7" id="KW-1185">Reference proteome</keyword>
<dbReference type="PROSITE" id="PS00059">
    <property type="entry name" value="ADH_ZINC"/>
    <property type="match status" value="1"/>
</dbReference>
<proteinExistence type="predicted"/>
<evidence type="ECO:0000256" key="1">
    <source>
        <dbReference type="ARBA" id="ARBA00022723"/>
    </source>
</evidence>
<dbReference type="CDD" id="cd08254">
    <property type="entry name" value="hydroxyacyl_CoA_DH"/>
    <property type="match status" value="1"/>
</dbReference>
<dbReference type="Gene3D" id="3.90.180.10">
    <property type="entry name" value="Medium-chain alcohol dehydrogenases, catalytic domain"/>
    <property type="match status" value="1"/>
</dbReference>
<sequence length="700" mass="77539">MPIPKYTYNGPIDHTVVPDLNNAKGKSVIITGGANGMGEAMVRAFSDAGAFVTFGDLHPRGDDLAKELNANGETVAFVKCDITDWDSLITLFETAKAKSPHNSVDVVIANAGISRASGDSLWNLDDPNGPPTKPNLNIVRVNMDGTFYTWKLAVHYFRKQPDTEDRDRCFVMTGSMVAYIDSPGNWEYTATKYGLRGFMKTVRRSSWEQGIRINYVAPCWIKSAIRTKEYEDWLIERGVEFGEQADCAGAMMRIACDKSINGRSLMITPRSFAKEGFVDVNKEDYSDPKDEYFAKKQASQLVIIEDKWLDDYKLGLLRGVQYACIAPYNNLENASVQSKRPFGPRVSTLVWEEVPLPATPKGGFLVKLLASGGKYSLVVAGLRQDLSENDADICLSVCHSDHSLLTNERQRPWFQEKYILRIRQADRLPHFNGHEGCGEIVQIGDQVKDAGFNVGDRIATIAVPGCGSEDCAECSRVLAQLCEKAHHAGIGQDGFYAPYAALDLRAVVHVPEGIPSSVAAVATDAVKTSYHAIVRRAEVKSNETVFLFGLGGLGFNALQIVLHIGARVIVSDIRQERLEGAERWGVPREDLVPAGKSVQEFVRENGLQGKIDTTLDFVGTHQTFQDAQNIKYSRHEDWHSEETEHYLHIRWAMEGSEEVLDLISKGIIQPQVETAALEFPQILKGVCDGKVKARVALLHE</sequence>
<accession>A0A9X0BHC8</accession>
<dbReference type="GO" id="GO:0016491">
    <property type="term" value="F:oxidoreductase activity"/>
    <property type="evidence" value="ECO:0007669"/>
    <property type="project" value="UniProtKB-KW"/>
</dbReference>
<dbReference type="InterPro" id="IPR013154">
    <property type="entry name" value="ADH-like_N"/>
</dbReference>
<keyword evidence="4" id="KW-0560">Oxidoreductase</keyword>
<dbReference type="InterPro" id="IPR020904">
    <property type="entry name" value="Sc_DH/Rdtase_CS"/>
</dbReference>
<evidence type="ECO:0000313" key="7">
    <source>
        <dbReference type="Proteomes" id="UP001147760"/>
    </source>
</evidence>
<keyword evidence="1" id="KW-0479">Metal-binding</keyword>
<evidence type="ECO:0000256" key="4">
    <source>
        <dbReference type="ARBA" id="ARBA00023002"/>
    </source>
</evidence>
<dbReference type="InterPro" id="IPR011032">
    <property type="entry name" value="GroES-like_sf"/>
</dbReference>
<dbReference type="SUPFAM" id="SSF51735">
    <property type="entry name" value="NAD(P)-binding Rossmann-fold domains"/>
    <property type="match status" value="2"/>
</dbReference>
<evidence type="ECO:0000259" key="5">
    <source>
        <dbReference type="Pfam" id="PF08240"/>
    </source>
</evidence>
<dbReference type="InterPro" id="IPR050129">
    <property type="entry name" value="Zn_alcohol_dh"/>
</dbReference>
<dbReference type="Gene3D" id="3.40.50.720">
    <property type="entry name" value="NAD(P)-binding Rossmann-like Domain"/>
    <property type="match status" value="2"/>
</dbReference>
<dbReference type="PANTHER" id="PTHR43401:SF5">
    <property type="entry name" value="ALCOHOL DEHYDROGENASE-RELATED"/>
    <property type="match status" value="1"/>
</dbReference>
<dbReference type="InterPro" id="IPR002328">
    <property type="entry name" value="ADH_Zn_CS"/>
</dbReference>
<dbReference type="PROSITE" id="PS00061">
    <property type="entry name" value="ADH_SHORT"/>
    <property type="match status" value="1"/>
</dbReference>
<evidence type="ECO:0000256" key="2">
    <source>
        <dbReference type="ARBA" id="ARBA00022833"/>
    </source>
</evidence>
<keyword evidence="2" id="KW-0862">Zinc</keyword>
<dbReference type="InterPro" id="IPR036291">
    <property type="entry name" value="NAD(P)-bd_dom_sf"/>
</dbReference>
<reference evidence="6" key="1">
    <citation type="submission" date="2022-12" db="EMBL/GenBank/DDBJ databases">
        <authorList>
            <person name="Petersen C."/>
        </authorList>
    </citation>
    <scope>NUCLEOTIDE SEQUENCE</scope>
    <source>
        <strain evidence="6">IBT 17660</strain>
    </source>
</reference>
<dbReference type="SUPFAM" id="SSF50129">
    <property type="entry name" value="GroES-like"/>
    <property type="match status" value="1"/>
</dbReference>
<organism evidence="6 7">
    <name type="scientific">Penicillium desertorum</name>
    <dbReference type="NCBI Taxonomy" id="1303715"/>
    <lineage>
        <taxon>Eukaryota</taxon>
        <taxon>Fungi</taxon>
        <taxon>Dikarya</taxon>
        <taxon>Ascomycota</taxon>
        <taxon>Pezizomycotina</taxon>
        <taxon>Eurotiomycetes</taxon>
        <taxon>Eurotiomycetidae</taxon>
        <taxon>Eurotiales</taxon>
        <taxon>Aspergillaceae</taxon>
        <taxon>Penicillium</taxon>
    </lineage>
</organism>
<protein>
    <submittedName>
        <fullName evidence="6">Short-chain dehydrogenase/reductase SDR</fullName>
    </submittedName>
</protein>
<comment type="caution">
    <text evidence="6">The sequence shown here is derived from an EMBL/GenBank/DDBJ whole genome shotgun (WGS) entry which is preliminary data.</text>
</comment>
<reference evidence="6" key="2">
    <citation type="journal article" date="2023" name="IMA Fungus">
        <title>Comparative genomic study of the Penicillium genus elucidates a diverse pangenome and 15 lateral gene transfer events.</title>
        <authorList>
            <person name="Petersen C."/>
            <person name="Sorensen T."/>
            <person name="Nielsen M.R."/>
            <person name="Sondergaard T.E."/>
            <person name="Sorensen J.L."/>
            <person name="Fitzpatrick D.A."/>
            <person name="Frisvad J.C."/>
            <person name="Nielsen K.L."/>
        </authorList>
    </citation>
    <scope>NUCLEOTIDE SEQUENCE</scope>
    <source>
        <strain evidence="6">IBT 17660</strain>
    </source>
</reference>
<dbReference type="Proteomes" id="UP001147760">
    <property type="component" value="Unassembled WGS sequence"/>
</dbReference>
<dbReference type="OrthoDB" id="5371740at2759"/>
<dbReference type="GO" id="GO:0008270">
    <property type="term" value="F:zinc ion binding"/>
    <property type="evidence" value="ECO:0007669"/>
    <property type="project" value="InterPro"/>
</dbReference>
<evidence type="ECO:0000256" key="3">
    <source>
        <dbReference type="ARBA" id="ARBA00022857"/>
    </source>
</evidence>
<dbReference type="PANTHER" id="PTHR43401">
    <property type="entry name" value="L-THREONINE 3-DEHYDROGENASE"/>
    <property type="match status" value="1"/>
</dbReference>